<organism evidence="1 2">
    <name type="scientific">Sphaerodactylus townsendi</name>
    <dbReference type="NCBI Taxonomy" id="933632"/>
    <lineage>
        <taxon>Eukaryota</taxon>
        <taxon>Metazoa</taxon>
        <taxon>Chordata</taxon>
        <taxon>Craniata</taxon>
        <taxon>Vertebrata</taxon>
        <taxon>Euteleostomi</taxon>
        <taxon>Lepidosauria</taxon>
        <taxon>Squamata</taxon>
        <taxon>Bifurcata</taxon>
        <taxon>Gekkota</taxon>
        <taxon>Sphaerodactylidae</taxon>
        <taxon>Sphaerodactylus</taxon>
    </lineage>
</organism>
<protein>
    <submittedName>
        <fullName evidence="1">Uncharacterized protein</fullName>
    </submittedName>
</protein>
<evidence type="ECO:0000313" key="1">
    <source>
        <dbReference type="EMBL" id="KAH7988144.1"/>
    </source>
</evidence>
<keyword evidence="2" id="KW-1185">Reference proteome</keyword>
<name>A0ACB8E6M4_9SAUR</name>
<proteinExistence type="predicted"/>
<comment type="caution">
    <text evidence="1">The sequence shown here is derived from an EMBL/GenBank/DDBJ whole genome shotgun (WGS) entry which is preliminary data.</text>
</comment>
<gene>
    <name evidence="1" type="ORF">K3G42_008813</name>
</gene>
<dbReference type="EMBL" id="CM037623">
    <property type="protein sequence ID" value="KAH7988144.1"/>
    <property type="molecule type" value="Genomic_DNA"/>
</dbReference>
<dbReference type="Proteomes" id="UP000827872">
    <property type="component" value="Linkage Group LG10"/>
</dbReference>
<accession>A0ACB8E6M4</accession>
<reference evidence="1" key="1">
    <citation type="submission" date="2021-08" db="EMBL/GenBank/DDBJ databases">
        <title>The first chromosome-level gecko genome reveals the dynamic sex chromosomes of Neotropical dwarf geckos (Sphaerodactylidae: Sphaerodactylus).</title>
        <authorList>
            <person name="Pinto B.J."/>
            <person name="Keating S.E."/>
            <person name="Gamble T."/>
        </authorList>
    </citation>
    <scope>NUCLEOTIDE SEQUENCE</scope>
    <source>
        <strain evidence="1">TG3544</strain>
    </source>
</reference>
<sequence>MDPVSEEILHLLLTLLTNLVSLVEAAISCSTSMLDLMSQEYEESDPSPVATAHHDSQEWMALASAPQTCNCSKDYYINS</sequence>
<evidence type="ECO:0000313" key="2">
    <source>
        <dbReference type="Proteomes" id="UP000827872"/>
    </source>
</evidence>